<dbReference type="RefSeq" id="WP_089917259.1">
    <property type="nucleotide sequence ID" value="NZ_FOFV01000006.1"/>
</dbReference>
<keyword evidence="1" id="KW-0732">Signal</keyword>
<reference evidence="3" key="1">
    <citation type="submission" date="2016-10" db="EMBL/GenBank/DDBJ databases">
        <authorList>
            <person name="Varghese N."/>
            <person name="Submissions S."/>
        </authorList>
    </citation>
    <scope>NUCLEOTIDE SEQUENCE [LARGE SCALE GENOMIC DNA]</scope>
    <source>
        <strain evidence="3">DSM 44437</strain>
    </source>
</reference>
<dbReference type="AlphaFoldDB" id="A0A1H9LL92"/>
<proteinExistence type="predicted"/>
<evidence type="ECO:0000256" key="1">
    <source>
        <dbReference type="SAM" id="SignalP"/>
    </source>
</evidence>
<gene>
    <name evidence="2" type="ORF">SAMN04488000_106161</name>
</gene>
<organism evidence="2 3">
    <name type="scientific">Lentzea albida</name>
    <dbReference type="NCBI Taxonomy" id="65499"/>
    <lineage>
        <taxon>Bacteria</taxon>
        <taxon>Bacillati</taxon>
        <taxon>Actinomycetota</taxon>
        <taxon>Actinomycetes</taxon>
        <taxon>Pseudonocardiales</taxon>
        <taxon>Pseudonocardiaceae</taxon>
        <taxon>Lentzea</taxon>
    </lineage>
</organism>
<evidence type="ECO:0000313" key="2">
    <source>
        <dbReference type="EMBL" id="SER12009.1"/>
    </source>
</evidence>
<dbReference type="OrthoDB" id="3671358at2"/>
<dbReference type="PROSITE" id="PS51257">
    <property type="entry name" value="PROKAR_LIPOPROTEIN"/>
    <property type="match status" value="1"/>
</dbReference>
<name>A0A1H9LL92_9PSEU</name>
<dbReference type="Proteomes" id="UP000199503">
    <property type="component" value="Unassembled WGS sequence"/>
</dbReference>
<feature type="signal peptide" evidence="1">
    <location>
        <begin position="1"/>
        <end position="26"/>
    </location>
</feature>
<keyword evidence="3" id="KW-1185">Reference proteome</keyword>
<sequence>MVKVRGLVLSTAFLAACVVGSPAAHAAAACSWVTTDLPVPAGITVKDVLAASDSGEWVLGAGDDSEFRNGIFAWHHGVPVGGLVRQEAGHADVNNSGVLMSNDFGRAYRISGGVRETLQPASGTSEPWAQDINNAGDVVGLSGRMSMYGPLLVWPAGSTTPRELPNTRNGLVRFVKGIDDAGNVVAVEYGPLNQRFSHVWDRDGNQTRLETLPGDYSAEVEVIRDGRIFGKSEHQDWNQPKTVVEWGLDGKIVRTFPEFHNPLDVNAAGHVLGQVEGEGARNAVWRAPGELDTPPGLWASDLADNGDVYGVEQDGSFYGKPRHARCG</sequence>
<evidence type="ECO:0000313" key="3">
    <source>
        <dbReference type="Proteomes" id="UP000199503"/>
    </source>
</evidence>
<accession>A0A1H9LL92</accession>
<protein>
    <submittedName>
        <fullName evidence="2">Uncharacterized protein</fullName>
    </submittedName>
</protein>
<dbReference type="EMBL" id="FOFV01000006">
    <property type="protein sequence ID" value="SER12009.1"/>
    <property type="molecule type" value="Genomic_DNA"/>
</dbReference>
<feature type="chain" id="PRO_5011778004" evidence="1">
    <location>
        <begin position="27"/>
        <end position="327"/>
    </location>
</feature>